<protein>
    <submittedName>
        <fullName evidence="2">Uncharacterized protein</fullName>
    </submittedName>
</protein>
<comment type="caution">
    <text evidence="2">The sequence shown here is derived from an EMBL/GenBank/DDBJ whole genome shotgun (WGS) entry which is preliminary data.</text>
</comment>
<dbReference type="EMBL" id="JALJAT010000004">
    <property type="protein sequence ID" value="KAK4470489.1"/>
    <property type="molecule type" value="Genomic_DNA"/>
</dbReference>
<feature type="compositionally biased region" description="Polar residues" evidence="1">
    <location>
        <begin position="80"/>
        <end position="93"/>
    </location>
</feature>
<reference evidence="2" key="2">
    <citation type="journal article" date="2023" name="Infect Dis Poverty">
        <title>Chromosome-scale genome of the human blood fluke Schistosoma mekongi and its implications for public health.</title>
        <authorList>
            <person name="Zhou M."/>
            <person name="Xu L."/>
            <person name="Xu D."/>
            <person name="Chen W."/>
            <person name="Khan J."/>
            <person name="Hu Y."/>
            <person name="Huang H."/>
            <person name="Wei H."/>
            <person name="Zhang Y."/>
            <person name="Chusongsang P."/>
            <person name="Tanasarnprasert K."/>
            <person name="Hu X."/>
            <person name="Limpanont Y."/>
            <person name="Lv Z."/>
        </authorList>
    </citation>
    <scope>NUCLEOTIDE SEQUENCE</scope>
    <source>
        <strain evidence="2">LV_2022a</strain>
    </source>
</reference>
<feature type="region of interest" description="Disordered" evidence="1">
    <location>
        <begin position="80"/>
        <end position="106"/>
    </location>
</feature>
<name>A0AAE1ZBK3_SCHME</name>
<reference evidence="2" key="1">
    <citation type="submission" date="2022-04" db="EMBL/GenBank/DDBJ databases">
        <authorList>
            <person name="Xu L."/>
            <person name="Lv Z."/>
        </authorList>
    </citation>
    <scope>NUCLEOTIDE SEQUENCE</scope>
    <source>
        <strain evidence="2">LV_2022a</strain>
    </source>
</reference>
<organism evidence="2 3">
    <name type="scientific">Schistosoma mekongi</name>
    <name type="common">Parasitic worm</name>
    <dbReference type="NCBI Taxonomy" id="38744"/>
    <lineage>
        <taxon>Eukaryota</taxon>
        <taxon>Metazoa</taxon>
        <taxon>Spiralia</taxon>
        <taxon>Lophotrochozoa</taxon>
        <taxon>Platyhelminthes</taxon>
        <taxon>Trematoda</taxon>
        <taxon>Digenea</taxon>
        <taxon>Strigeidida</taxon>
        <taxon>Schistosomatoidea</taxon>
        <taxon>Schistosomatidae</taxon>
        <taxon>Schistosoma</taxon>
    </lineage>
</organism>
<keyword evidence="3" id="KW-1185">Reference proteome</keyword>
<evidence type="ECO:0000313" key="2">
    <source>
        <dbReference type="EMBL" id="KAK4470489.1"/>
    </source>
</evidence>
<evidence type="ECO:0000313" key="3">
    <source>
        <dbReference type="Proteomes" id="UP001292079"/>
    </source>
</evidence>
<gene>
    <name evidence="2" type="ORF">MN116_006039</name>
</gene>
<accession>A0AAE1ZBK3</accession>
<evidence type="ECO:0000256" key="1">
    <source>
        <dbReference type="SAM" id="MobiDB-lite"/>
    </source>
</evidence>
<proteinExistence type="predicted"/>
<sequence>MSESFNSSQRGRSRFFGIIDDISEPNLKGDNNNEEIFTNNSTTSAYSNRFINTTGATTSMNDNDDEMIFQFDEMFGQNTFHDADQGCNTSISDSPPWGRPRRENPKPLTGRYQVEFPGIFVEGFHGGHVKFNIPGVLRGSLNPTDSMILKINLLSPDEHSNPSAAVHEQPSFSNLTQVEDIAQNKEASAMISGRFTASCLEQNTHQMSGHSTIMACTSDAYSNSCYNQPNPAGNSYQLNSVETNKSDAHLLRYGTECSTISSLPFSSSRFPSIYERISTDSGLPSNCLVRSVTSGYRKIEEEQKGEYDDRGYGCGGDGEQNSVNIQLSRFGQFSM</sequence>
<dbReference type="Proteomes" id="UP001292079">
    <property type="component" value="Unassembled WGS sequence"/>
</dbReference>
<dbReference type="AlphaFoldDB" id="A0AAE1ZBK3"/>